<organism evidence="1 2">
    <name type="scientific">Rhizophagus irregularis</name>
    <dbReference type="NCBI Taxonomy" id="588596"/>
    <lineage>
        <taxon>Eukaryota</taxon>
        <taxon>Fungi</taxon>
        <taxon>Fungi incertae sedis</taxon>
        <taxon>Mucoromycota</taxon>
        <taxon>Glomeromycotina</taxon>
        <taxon>Glomeromycetes</taxon>
        <taxon>Glomerales</taxon>
        <taxon>Glomeraceae</taxon>
        <taxon>Rhizophagus</taxon>
    </lineage>
</organism>
<protein>
    <submittedName>
        <fullName evidence="1">Uncharacterized protein</fullName>
    </submittedName>
</protein>
<reference evidence="1 2" key="1">
    <citation type="submission" date="2016-04" db="EMBL/GenBank/DDBJ databases">
        <title>Genome analyses suggest a sexual origin of heterokaryosis in a supposedly ancient asexual fungus.</title>
        <authorList>
            <person name="Ropars J."/>
            <person name="Sedzielewska K."/>
            <person name="Noel J."/>
            <person name="Charron P."/>
            <person name="Farinelli L."/>
            <person name="Marton T."/>
            <person name="Kruger M."/>
            <person name="Pelin A."/>
            <person name="Brachmann A."/>
            <person name="Corradi N."/>
        </authorList>
    </citation>
    <scope>NUCLEOTIDE SEQUENCE [LARGE SCALE GENOMIC DNA]</scope>
    <source>
        <strain evidence="1 2">C2</strain>
    </source>
</reference>
<reference evidence="1 2" key="2">
    <citation type="submission" date="2017-10" db="EMBL/GenBank/DDBJ databases">
        <title>Extensive intraspecific genome diversity in a model arbuscular mycorrhizal fungus.</title>
        <authorList>
            <person name="Chen E.C.H."/>
            <person name="Morin E."/>
            <person name="Baudet D."/>
            <person name="Noel J."/>
            <person name="Ndikumana S."/>
            <person name="Charron P."/>
            <person name="St-Onge C."/>
            <person name="Giorgi J."/>
            <person name="Grigoriev I.V."/>
            <person name="Roux C."/>
            <person name="Martin F.M."/>
            <person name="Corradi N."/>
        </authorList>
    </citation>
    <scope>NUCLEOTIDE SEQUENCE [LARGE SCALE GENOMIC DNA]</scope>
    <source>
        <strain evidence="1 2">C2</strain>
    </source>
</reference>
<name>A0A2N1MYY5_9GLOM</name>
<proteinExistence type="predicted"/>
<dbReference type="EMBL" id="LLXL01001038">
    <property type="protein sequence ID" value="PKK66858.1"/>
    <property type="molecule type" value="Genomic_DNA"/>
</dbReference>
<comment type="caution">
    <text evidence="1">The sequence shown here is derived from an EMBL/GenBank/DDBJ whole genome shotgun (WGS) entry which is preliminary data.</text>
</comment>
<dbReference type="Proteomes" id="UP000233469">
    <property type="component" value="Unassembled WGS sequence"/>
</dbReference>
<dbReference type="AlphaFoldDB" id="A0A2N1MYY5"/>
<evidence type="ECO:0000313" key="2">
    <source>
        <dbReference type="Proteomes" id="UP000233469"/>
    </source>
</evidence>
<accession>A0A2N1MYY5</accession>
<dbReference type="VEuPathDB" id="FungiDB:RhiirA1_538840"/>
<gene>
    <name evidence="1" type="ORF">RhiirC2_806500</name>
</gene>
<evidence type="ECO:0000313" key="1">
    <source>
        <dbReference type="EMBL" id="PKK66858.1"/>
    </source>
</evidence>
<sequence>MSIFIILNMMNLKSMKKLVEEGISGFRWFFQVTLEDILVVLSVCISCDGQVFGCMKFPTTGQAFGHVKFSTKGFDWVPGDWRQSWLLQNFLLLDRLFFGVIKHVEFRYFYTFYIKNYIINT</sequence>